<organism evidence="1 2">
    <name type="scientific">Catenuloplanes indicus</name>
    <dbReference type="NCBI Taxonomy" id="137267"/>
    <lineage>
        <taxon>Bacteria</taxon>
        <taxon>Bacillati</taxon>
        <taxon>Actinomycetota</taxon>
        <taxon>Actinomycetes</taxon>
        <taxon>Micromonosporales</taxon>
        <taxon>Micromonosporaceae</taxon>
        <taxon>Catenuloplanes</taxon>
    </lineage>
</organism>
<proteinExistence type="predicted"/>
<comment type="caution">
    <text evidence="1">The sequence shown here is derived from an EMBL/GenBank/DDBJ whole genome shotgun (WGS) entry which is preliminary data.</text>
</comment>
<keyword evidence="2" id="KW-1185">Reference proteome</keyword>
<evidence type="ECO:0000313" key="2">
    <source>
        <dbReference type="Proteomes" id="UP001240236"/>
    </source>
</evidence>
<dbReference type="EMBL" id="JAUSUZ010000001">
    <property type="protein sequence ID" value="MDQ0366029.1"/>
    <property type="molecule type" value="Genomic_DNA"/>
</dbReference>
<dbReference type="RefSeq" id="WP_307239057.1">
    <property type="nucleotide sequence ID" value="NZ_JAUSUZ010000001.1"/>
</dbReference>
<sequence length="93" mass="9932">MQDVCPANTVEHVGLGTADPVAYALVMDAVRHDGPARPGRLAADVCMRAFMPGVDPATYERRFPETNAAIVANLSTATPVTEEPPLKPYVLAR</sequence>
<dbReference type="Gene3D" id="3.40.50.1820">
    <property type="entry name" value="alpha/beta hydrolase"/>
    <property type="match status" value="1"/>
</dbReference>
<dbReference type="InterPro" id="IPR029058">
    <property type="entry name" value="AB_hydrolase_fold"/>
</dbReference>
<evidence type="ECO:0000313" key="1">
    <source>
        <dbReference type="EMBL" id="MDQ0366029.1"/>
    </source>
</evidence>
<dbReference type="AlphaFoldDB" id="A0AAE3VZG2"/>
<protein>
    <submittedName>
        <fullName evidence="1">Uncharacterized protein</fullName>
    </submittedName>
</protein>
<name>A0AAE3VZG2_9ACTN</name>
<reference evidence="1 2" key="1">
    <citation type="submission" date="2023-07" db="EMBL/GenBank/DDBJ databases">
        <title>Sequencing the genomes of 1000 actinobacteria strains.</title>
        <authorList>
            <person name="Klenk H.-P."/>
        </authorList>
    </citation>
    <scope>NUCLEOTIDE SEQUENCE [LARGE SCALE GENOMIC DNA]</scope>
    <source>
        <strain evidence="1 2">DSM 44709</strain>
    </source>
</reference>
<accession>A0AAE3VZG2</accession>
<dbReference type="Proteomes" id="UP001240236">
    <property type="component" value="Unassembled WGS sequence"/>
</dbReference>
<gene>
    <name evidence="1" type="ORF">J2S42_002698</name>
</gene>